<reference evidence="1" key="1">
    <citation type="submission" date="2021-01" db="EMBL/GenBank/DDBJ databases">
        <title>Adiantum capillus-veneris genome.</title>
        <authorList>
            <person name="Fang Y."/>
            <person name="Liao Q."/>
        </authorList>
    </citation>
    <scope>NUCLEOTIDE SEQUENCE</scope>
    <source>
        <strain evidence="1">H3</strain>
        <tissue evidence="1">Leaf</tissue>
    </source>
</reference>
<comment type="caution">
    <text evidence="1">The sequence shown here is derived from an EMBL/GenBank/DDBJ whole genome shotgun (WGS) entry which is preliminary data.</text>
</comment>
<gene>
    <name evidence="1" type="ORF">GOP47_0001600</name>
</gene>
<dbReference type="Proteomes" id="UP000886520">
    <property type="component" value="Chromosome 2"/>
</dbReference>
<proteinExistence type="predicted"/>
<name>A0A9D4V957_ADICA</name>
<protein>
    <submittedName>
        <fullName evidence="1">Uncharacterized protein</fullName>
    </submittedName>
</protein>
<organism evidence="1 2">
    <name type="scientific">Adiantum capillus-veneris</name>
    <name type="common">Maidenhair fern</name>
    <dbReference type="NCBI Taxonomy" id="13818"/>
    <lineage>
        <taxon>Eukaryota</taxon>
        <taxon>Viridiplantae</taxon>
        <taxon>Streptophyta</taxon>
        <taxon>Embryophyta</taxon>
        <taxon>Tracheophyta</taxon>
        <taxon>Polypodiopsida</taxon>
        <taxon>Polypodiidae</taxon>
        <taxon>Polypodiales</taxon>
        <taxon>Pteridineae</taxon>
        <taxon>Pteridaceae</taxon>
        <taxon>Vittarioideae</taxon>
        <taxon>Adiantum</taxon>
    </lineage>
</organism>
<sequence>MAYADSSTRRSQLRALASKTNKAWKYTRSTITYVWVSRLRLCRQAPLSQAALNNVLDFSCDLPR</sequence>
<dbReference type="AlphaFoldDB" id="A0A9D4V957"/>
<evidence type="ECO:0000313" key="1">
    <source>
        <dbReference type="EMBL" id="KAI5081857.1"/>
    </source>
</evidence>
<accession>A0A9D4V957</accession>
<dbReference type="EMBL" id="JABFUD020000003">
    <property type="protein sequence ID" value="KAI5081857.1"/>
    <property type="molecule type" value="Genomic_DNA"/>
</dbReference>
<evidence type="ECO:0000313" key="2">
    <source>
        <dbReference type="Proteomes" id="UP000886520"/>
    </source>
</evidence>
<keyword evidence="2" id="KW-1185">Reference proteome</keyword>